<dbReference type="Proteomes" id="UP000430272">
    <property type="component" value="Unassembled WGS sequence"/>
</dbReference>
<feature type="transmembrane region" description="Helical" evidence="4">
    <location>
        <begin position="109"/>
        <end position="131"/>
    </location>
</feature>
<feature type="transmembrane region" description="Helical" evidence="4">
    <location>
        <begin position="317"/>
        <end position="335"/>
    </location>
</feature>
<evidence type="ECO:0000256" key="3">
    <source>
        <dbReference type="ARBA" id="ARBA00023136"/>
    </source>
</evidence>
<dbReference type="PANTHER" id="PTHR23528">
    <property type="match status" value="1"/>
</dbReference>
<dbReference type="PANTHER" id="PTHR23528:SF1">
    <property type="entry name" value="MAJOR FACILITATOR SUPERFAMILY (MFS) PROFILE DOMAIN-CONTAINING PROTEIN"/>
    <property type="match status" value="1"/>
</dbReference>
<dbReference type="SUPFAM" id="SSF103473">
    <property type="entry name" value="MFS general substrate transporter"/>
    <property type="match status" value="1"/>
</dbReference>
<feature type="transmembrane region" description="Helical" evidence="4">
    <location>
        <begin position="50"/>
        <end position="72"/>
    </location>
</feature>
<dbReference type="InterPro" id="IPR011701">
    <property type="entry name" value="MFS"/>
</dbReference>
<reference evidence="6 7" key="1">
    <citation type="submission" date="2019-12" db="EMBL/GenBank/DDBJ databases">
        <title>Genomic-based taxomic classification of the family Erythrobacteraceae.</title>
        <authorList>
            <person name="Xu L."/>
        </authorList>
    </citation>
    <scope>NUCLEOTIDE SEQUENCE [LARGE SCALE GENOMIC DNA]</scope>
    <source>
        <strain evidence="6 7">JCM 17468</strain>
    </source>
</reference>
<feature type="transmembrane region" description="Helical" evidence="4">
    <location>
        <begin position="293"/>
        <end position="311"/>
    </location>
</feature>
<feature type="transmembrane region" description="Helical" evidence="4">
    <location>
        <begin position="16"/>
        <end position="38"/>
    </location>
</feature>
<comment type="caution">
    <text evidence="6">The sequence shown here is derived from an EMBL/GenBank/DDBJ whole genome shotgun (WGS) entry which is preliminary data.</text>
</comment>
<evidence type="ECO:0000256" key="2">
    <source>
        <dbReference type="ARBA" id="ARBA00022989"/>
    </source>
</evidence>
<organism evidence="6 7">
    <name type="scientific">Qipengyuania pelagi</name>
    <dbReference type="NCBI Taxonomy" id="994320"/>
    <lineage>
        <taxon>Bacteria</taxon>
        <taxon>Pseudomonadati</taxon>
        <taxon>Pseudomonadota</taxon>
        <taxon>Alphaproteobacteria</taxon>
        <taxon>Sphingomonadales</taxon>
        <taxon>Erythrobacteraceae</taxon>
        <taxon>Qipengyuania</taxon>
    </lineage>
</organism>
<dbReference type="InterPro" id="IPR020846">
    <property type="entry name" value="MFS_dom"/>
</dbReference>
<dbReference type="InterPro" id="IPR036259">
    <property type="entry name" value="MFS_trans_sf"/>
</dbReference>
<dbReference type="RefSeq" id="WP_160660485.1">
    <property type="nucleotide sequence ID" value="NZ_BAABDV010000001.1"/>
</dbReference>
<sequence length="405" mass="43053">MRERSGGSRLQSPRYLVLYALAAAGGSAAYAPLLTLFLPVYATDVWGGEGIVVLSYAAFVGAIAASLGNIAFGWASDVTGTRRPWIVAGLILSSVLLTLLFRIESVPLFLAAIAAWQVALNMMLGPLFAWAGDCVPDEQKGTLGGLLAVAPATGALTGVLLTVPDLASPQMRLILNAGLVAVMVLPVVVFGRPRAMPQLMASSAEDETRQPIVAGDPAYPADRAPVARMWMVRLLIQIAEAALFAFLLLWFRTLDASVTDNRVAQLFTVVLFTCVPLALIVGRWSDSTRRPRLPLTITAAGAAIGLAMLTFAQDITAGIAGYVVFAIMAGVFLSLHASQTLRVLPRPATRGRDLGIFNLTNTVPSLIMPWLVLALIPMFGFQALFALLACFAALACILLATMRKF</sequence>
<feature type="transmembrane region" description="Helical" evidence="4">
    <location>
        <begin position="263"/>
        <end position="281"/>
    </location>
</feature>
<evidence type="ECO:0000259" key="5">
    <source>
        <dbReference type="PROSITE" id="PS50850"/>
    </source>
</evidence>
<dbReference type="PROSITE" id="PS50850">
    <property type="entry name" value="MFS"/>
    <property type="match status" value="1"/>
</dbReference>
<keyword evidence="2 4" id="KW-1133">Transmembrane helix</keyword>
<protein>
    <submittedName>
        <fullName evidence="6">MFS transporter</fullName>
    </submittedName>
</protein>
<accession>A0A844Y8D3</accession>
<keyword evidence="3 4" id="KW-0472">Membrane</keyword>
<dbReference type="Gene3D" id="1.20.1250.20">
    <property type="entry name" value="MFS general substrate transporter like domains"/>
    <property type="match status" value="2"/>
</dbReference>
<gene>
    <name evidence="6" type="ORF">GRI47_06485</name>
</gene>
<evidence type="ECO:0000256" key="1">
    <source>
        <dbReference type="ARBA" id="ARBA00022692"/>
    </source>
</evidence>
<dbReference type="AlphaFoldDB" id="A0A844Y8D3"/>
<dbReference type="GO" id="GO:0022857">
    <property type="term" value="F:transmembrane transporter activity"/>
    <property type="evidence" value="ECO:0007669"/>
    <property type="project" value="InterPro"/>
</dbReference>
<keyword evidence="1 4" id="KW-0812">Transmembrane</keyword>
<keyword evidence="7" id="KW-1185">Reference proteome</keyword>
<feature type="domain" description="Major facilitator superfamily (MFS) profile" evidence="5">
    <location>
        <begin position="15"/>
        <end position="405"/>
    </location>
</feature>
<evidence type="ECO:0000313" key="6">
    <source>
        <dbReference type="EMBL" id="MXO53657.1"/>
    </source>
</evidence>
<dbReference type="OrthoDB" id="7428510at2"/>
<feature type="transmembrane region" description="Helical" evidence="4">
    <location>
        <begin position="173"/>
        <end position="191"/>
    </location>
</feature>
<evidence type="ECO:0000256" key="4">
    <source>
        <dbReference type="SAM" id="Phobius"/>
    </source>
</evidence>
<name>A0A844Y8D3_9SPHN</name>
<feature type="transmembrane region" description="Helical" evidence="4">
    <location>
        <begin position="143"/>
        <end position="161"/>
    </location>
</feature>
<dbReference type="Pfam" id="PF07690">
    <property type="entry name" value="MFS_1"/>
    <property type="match status" value="1"/>
</dbReference>
<feature type="transmembrane region" description="Helical" evidence="4">
    <location>
        <begin position="356"/>
        <end position="376"/>
    </location>
</feature>
<proteinExistence type="predicted"/>
<feature type="transmembrane region" description="Helical" evidence="4">
    <location>
        <begin position="382"/>
        <end position="402"/>
    </location>
</feature>
<evidence type="ECO:0000313" key="7">
    <source>
        <dbReference type="Proteomes" id="UP000430272"/>
    </source>
</evidence>
<feature type="transmembrane region" description="Helical" evidence="4">
    <location>
        <begin position="84"/>
        <end position="103"/>
    </location>
</feature>
<feature type="transmembrane region" description="Helical" evidence="4">
    <location>
        <begin position="230"/>
        <end position="251"/>
    </location>
</feature>
<dbReference type="EMBL" id="WTYD01000001">
    <property type="protein sequence ID" value="MXO53657.1"/>
    <property type="molecule type" value="Genomic_DNA"/>
</dbReference>